<dbReference type="AlphaFoldDB" id="A0A183EBD6"/>
<dbReference type="SUPFAM" id="SSF53774">
    <property type="entry name" value="Glutaminase/Asparaginase"/>
    <property type="match status" value="1"/>
</dbReference>
<dbReference type="EMBL" id="UYRT01086487">
    <property type="protein sequence ID" value="VDN31396.1"/>
    <property type="molecule type" value="Genomic_DNA"/>
</dbReference>
<dbReference type="InterPro" id="IPR006034">
    <property type="entry name" value="Asparaginase/glutaminase-like"/>
</dbReference>
<dbReference type="InterPro" id="IPR027473">
    <property type="entry name" value="L-asparaginase_C"/>
</dbReference>
<keyword evidence="3" id="KW-1185">Reference proteome</keyword>
<reference evidence="4" key="1">
    <citation type="submission" date="2016-06" db="UniProtKB">
        <authorList>
            <consortium name="WormBaseParasite"/>
        </authorList>
    </citation>
    <scope>IDENTIFICATION</scope>
</reference>
<dbReference type="WBParaSite" id="GPUH_0001830201-mRNA-1">
    <property type="protein sequence ID" value="GPUH_0001830201-mRNA-1"/>
    <property type="gene ID" value="GPUH_0001830201"/>
</dbReference>
<evidence type="ECO:0000256" key="1">
    <source>
        <dbReference type="ARBA" id="ARBA00012920"/>
    </source>
</evidence>
<name>A0A183EBD6_9BILA</name>
<dbReference type="EC" id="3.5.1.1" evidence="1"/>
<dbReference type="OrthoDB" id="542841at2759"/>
<evidence type="ECO:0000313" key="3">
    <source>
        <dbReference type="Proteomes" id="UP000271098"/>
    </source>
</evidence>
<dbReference type="PROSITE" id="PS51732">
    <property type="entry name" value="ASN_GLN_ASE_3"/>
    <property type="match status" value="1"/>
</dbReference>
<reference evidence="2 3" key="2">
    <citation type="submission" date="2018-11" db="EMBL/GenBank/DDBJ databases">
        <authorList>
            <consortium name="Pathogen Informatics"/>
        </authorList>
    </citation>
    <scope>NUCLEOTIDE SEQUENCE [LARGE SCALE GENOMIC DNA]</scope>
</reference>
<gene>
    <name evidence="2" type="ORF">GPUH_LOCUS18277</name>
</gene>
<dbReference type="Proteomes" id="UP000271098">
    <property type="component" value="Unassembled WGS sequence"/>
</dbReference>
<proteinExistence type="predicted"/>
<evidence type="ECO:0000313" key="2">
    <source>
        <dbReference type="EMBL" id="VDN31396.1"/>
    </source>
</evidence>
<dbReference type="GO" id="GO:0009066">
    <property type="term" value="P:aspartate family amino acid metabolic process"/>
    <property type="evidence" value="ECO:0007669"/>
    <property type="project" value="UniProtKB-ARBA"/>
</dbReference>
<protein>
    <recommendedName>
        <fullName evidence="1">asparaginase</fullName>
        <ecNumber evidence="1">3.5.1.1</ecNumber>
    </recommendedName>
</protein>
<dbReference type="Gene3D" id="3.40.50.40">
    <property type="match status" value="1"/>
</dbReference>
<dbReference type="GO" id="GO:0004067">
    <property type="term" value="F:asparaginase activity"/>
    <property type="evidence" value="ECO:0007669"/>
    <property type="project" value="UniProtKB-UniRule"/>
</dbReference>
<organism evidence="4">
    <name type="scientific">Gongylonema pulchrum</name>
    <dbReference type="NCBI Taxonomy" id="637853"/>
    <lineage>
        <taxon>Eukaryota</taxon>
        <taxon>Metazoa</taxon>
        <taxon>Ecdysozoa</taxon>
        <taxon>Nematoda</taxon>
        <taxon>Chromadorea</taxon>
        <taxon>Rhabditida</taxon>
        <taxon>Spirurina</taxon>
        <taxon>Spiruromorpha</taxon>
        <taxon>Spiruroidea</taxon>
        <taxon>Gongylonematidae</taxon>
        <taxon>Gongylonema</taxon>
    </lineage>
</organism>
<evidence type="ECO:0000313" key="4">
    <source>
        <dbReference type="WBParaSite" id="GPUH_0001830201-mRNA-1"/>
    </source>
</evidence>
<sequence length="73" mass="8447">MTVEAALTKLSYVLGKDEWDLPTKRKMMQRNIRGEMTVARFETLQELEISDLVCVSARFSQHFSKALLQQAEQ</sequence>
<dbReference type="InterPro" id="IPR036152">
    <property type="entry name" value="Asp/glu_Ase-like_sf"/>
</dbReference>
<accession>A0A183EBD6</accession>